<comment type="subcellular location">
    <subcellularLocation>
        <location evidence="1">Membrane</location>
        <topology evidence="1">Single-pass membrane protein</topology>
    </subcellularLocation>
</comment>
<keyword evidence="6 8" id="KW-0472">Membrane</keyword>
<organism evidence="10 11">
    <name type="scientific">Cellvibrio japonicus (strain Ueda107)</name>
    <name type="common">Pseudomonas fluorescens subsp. cellulosa</name>
    <dbReference type="NCBI Taxonomy" id="498211"/>
    <lineage>
        <taxon>Bacteria</taxon>
        <taxon>Pseudomonadati</taxon>
        <taxon>Pseudomonadota</taxon>
        <taxon>Gammaproteobacteria</taxon>
        <taxon>Cellvibrionales</taxon>
        <taxon>Cellvibrionaceae</taxon>
        <taxon>Cellvibrio</taxon>
    </lineage>
</organism>
<evidence type="ECO:0000256" key="8">
    <source>
        <dbReference type="SAM" id="Phobius"/>
    </source>
</evidence>
<dbReference type="PANTHER" id="PTHR30386:SF28">
    <property type="entry name" value="EXPORTED PROTEIN"/>
    <property type="match status" value="1"/>
</dbReference>
<reference evidence="10 11" key="1">
    <citation type="journal article" date="2008" name="J. Bacteriol.">
        <title>Insights into plant cell wall degradation from the genome sequence of the soil bacterium Cellvibrio japonicus.</title>
        <authorList>
            <person name="Deboy R.T."/>
            <person name="Mongodin E.F."/>
            <person name="Fouts D.E."/>
            <person name="Tailford L.E."/>
            <person name="Khouri H."/>
            <person name="Emerson J.B."/>
            <person name="Mohamoud Y."/>
            <person name="Watkins K."/>
            <person name="Henrissat B."/>
            <person name="Gilbert H.J."/>
            <person name="Nelson K.E."/>
        </authorList>
    </citation>
    <scope>NUCLEOTIDE SEQUENCE [LARGE SCALE GENOMIC DNA]</scope>
    <source>
        <strain evidence="10 11">Ueda107</strain>
    </source>
</reference>
<dbReference type="InterPro" id="IPR058982">
    <property type="entry name" value="Beta-barrel_AprE"/>
</dbReference>
<accession>B3PDQ5</accession>
<evidence type="ECO:0000256" key="5">
    <source>
        <dbReference type="ARBA" id="ARBA00022989"/>
    </source>
</evidence>
<evidence type="ECO:0000256" key="7">
    <source>
        <dbReference type="SAM" id="Coils"/>
    </source>
</evidence>
<dbReference type="PROSITE" id="PS00543">
    <property type="entry name" value="HLYD_FAMILY"/>
    <property type="match status" value="1"/>
</dbReference>
<dbReference type="EMBL" id="CP000934">
    <property type="protein sequence ID" value="ACE84070.1"/>
    <property type="molecule type" value="Genomic_DNA"/>
</dbReference>
<dbReference type="HOGENOM" id="CLU_023976_4_2_6"/>
<dbReference type="InterPro" id="IPR006144">
    <property type="entry name" value="Secretion_HlyD_CS"/>
</dbReference>
<comment type="similarity">
    <text evidence="2">Belongs to the membrane fusion protein (MFP) (TC 8.A.1) family.</text>
</comment>
<dbReference type="SUPFAM" id="SSF51230">
    <property type="entry name" value="Single hybrid motif"/>
    <property type="match status" value="1"/>
</dbReference>
<feature type="coiled-coil region" evidence="7">
    <location>
        <begin position="249"/>
        <end position="276"/>
    </location>
</feature>
<evidence type="ECO:0000313" key="11">
    <source>
        <dbReference type="Proteomes" id="UP000001036"/>
    </source>
</evidence>
<dbReference type="Proteomes" id="UP000001036">
    <property type="component" value="Chromosome"/>
</dbReference>
<dbReference type="KEGG" id="cja:CJA_1515"/>
<proteinExistence type="inferred from homology"/>
<dbReference type="InterPro" id="IPR011053">
    <property type="entry name" value="Single_hybrid_motif"/>
</dbReference>
<feature type="coiled-coil region" evidence="7">
    <location>
        <begin position="158"/>
        <end position="185"/>
    </location>
</feature>
<keyword evidence="4 8" id="KW-0812">Transmembrane</keyword>
<dbReference type="InterPro" id="IPR050739">
    <property type="entry name" value="MFP"/>
</dbReference>
<keyword evidence="11" id="KW-1185">Reference proteome</keyword>
<evidence type="ECO:0000256" key="3">
    <source>
        <dbReference type="ARBA" id="ARBA00022448"/>
    </source>
</evidence>
<dbReference type="GO" id="GO:0009306">
    <property type="term" value="P:protein secretion"/>
    <property type="evidence" value="ECO:0007669"/>
    <property type="project" value="InterPro"/>
</dbReference>
<evidence type="ECO:0000256" key="6">
    <source>
        <dbReference type="ARBA" id="ARBA00023136"/>
    </source>
</evidence>
<dbReference type="Gene3D" id="2.40.50.100">
    <property type="match status" value="1"/>
</dbReference>
<name>B3PDQ5_CELJU</name>
<evidence type="ECO:0000256" key="2">
    <source>
        <dbReference type="ARBA" id="ARBA00009477"/>
    </source>
</evidence>
<dbReference type="AlphaFoldDB" id="B3PDQ5"/>
<feature type="domain" description="AprE-like beta-barrel" evidence="9">
    <location>
        <begin position="318"/>
        <end position="415"/>
    </location>
</feature>
<keyword evidence="3" id="KW-0813">Transport</keyword>
<dbReference type="Pfam" id="PF26002">
    <property type="entry name" value="Beta-barrel_AprE"/>
    <property type="match status" value="1"/>
</dbReference>
<dbReference type="STRING" id="498211.CJA_1515"/>
<keyword evidence="5 8" id="KW-1133">Transmembrane helix</keyword>
<dbReference type="Gene3D" id="2.40.30.170">
    <property type="match status" value="1"/>
</dbReference>
<keyword evidence="7" id="KW-0175">Coiled coil</keyword>
<protein>
    <submittedName>
        <fullName evidence="10">Putative membrane-fusion protein</fullName>
    </submittedName>
</protein>
<evidence type="ECO:0000259" key="9">
    <source>
        <dbReference type="Pfam" id="PF26002"/>
    </source>
</evidence>
<dbReference type="GO" id="GO:0016020">
    <property type="term" value="C:membrane"/>
    <property type="evidence" value="ECO:0007669"/>
    <property type="project" value="UniProtKB-SubCell"/>
</dbReference>
<feature type="transmembrane region" description="Helical" evidence="8">
    <location>
        <begin position="44"/>
        <end position="65"/>
    </location>
</feature>
<evidence type="ECO:0000313" key="10">
    <source>
        <dbReference type="EMBL" id="ACE84070.1"/>
    </source>
</evidence>
<evidence type="ECO:0000256" key="4">
    <source>
        <dbReference type="ARBA" id="ARBA00022692"/>
    </source>
</evidence>
<dbReference type="eggNOG" id="COG0845">
    <property type="taxonomic scope" value="Bacteria"/>
</dbReference>
<dbReference type="PANTHER" id="PTHR30386">
    <property type="entry name" value="MEMBRANE FUSION SUBUNIT OF EMRAB-TOLC MULTIDRUG EFFLUX PUMP"/>
    <property type="match status" value="1"/>
</dbReference>
<gene>
    <name evidence="10" type="ordered locus">CJA_1515</name>
</gene>
<sequence length="434" mass="48787">MIVTGCNHSRIRSLTVMETKLFRSQAVEHHKNRLHGDAIVTPRISHSLIVLFLLVWVAVVFLWLISNSYARKETVVGWLEPSAGVIRVYPEDTGTIKKVLVSEGDFVEKNQPLLIINGDRILTDGGNMEENLLNEYDVQKSLVNEQLARSNTIYKSQAKIINEKIHAAESELLMLKEQMTMLSRKHALISNQVERMSVLKKDGHISGYDYESVLSQELAVRIDIHNLTISKISKENLIEQMQSESNFLLYENQNRIDQLKEKLSDITQKIAQLNGRKSYVIKSPRAGVINNLQAIEGQKAVSGSAIPLLTLIPEEAKLIAHLLVPVRAIGFVEPGQNLEIAYDAFPYQRFGLYRGVIDSVSSTLMLPNEVLNVPYGLSEPVYKVTAHIQKQDISAYGKSLSLKSGMTLNAKISTGERSLIHWLFDPIYSLKGKM</sequence>
<evidence type="ECO:0000256" key="1">
    <source>
        <dbReference type="ARBA" id="ARBA00004167"/>
    </source>
</evidence>
<dbReference type="PRINTS" id="PR01490">
    <property type="entry name" value="RTXTOXIND"/>
</dbReference>